<dbReference type="AlphaFoldDB" id="A0A2A6J6C9"/>
<feature type="transmembrane region" description="Helical" evidence="6">
    <location>
        <begin position="177"/>
        <end position="207"/>
    </location>
</feature>
<dbReference type="EMBL" id="RJTJ01000023">
    <property type="protein sequence ID" value="RUM01165.1"/>
    <property type="molecule type" value="Genomic_DNA"/>
</dbReference>
<evidence type="ECO:0000313" key="7">
    <source>
        <dbReference type="EMBL" id="PDT01645.1"/>
    </source>
</evidence>
<evidence type="ECO:0000256" key="5">
    <source>
        <dbReference type="ARBA" id="ARBA00023136"/>
    </source>
</evidence>
<dbReference type="CDD" id="cd06579">
    <property type="entry name" value="TM_PBP1_transp_AraH_like"/>
    <property type="match status" value="1"/>
</dbReference>
<keyword evidence="4 6" id="KW-1133">Transmembrane helix</keyword>
<dbReference type="EMBL" id="NWSV01000021">
    <property type="protein sequence ID" value="PDT01645.1"/>
    <property type="molecule type" value="Genomic_DNA"/>
</dbReference>
<keyword evidence="2" id="KW-1003">Cell membrane</keyword>
<keyword evidence="5 6" id="KW-0472">Membrane</keyword>
<feature type="transmembrane region" description="Helical" evidence="6">
    <location>
        <begin position="24"/>
        <end position="45"/>
    </location>
</feature>
<evidence type="ECO:0000313" key="8">
    <source>
        <dbReference type="EMBL" id="RUM01165.1"/>
    </source>
</evidence>
<accession>A0A2A6J6C9</accession>
<dbReference type="Pfam" id="PF02653">
    <property type="entry name" value="BPD_transp_2"/>
    <property type="match status" value="1"/>
</dbReference>
<evidence type="ECO:0000256" key="3">
    <source>
        <dbReference type="ARBA" id="ARBA00022692"/>
    </source>
</evidence>
<feature type="transmembrane region" description="Helical" evidence="6">
    <location>
        <begin position="86"/>
        <end position="104"/>
    </location>
</feature>
<dbReference type="OrthoDB" id="7674240at2"/>
<sequence length="332" mass="34710">MDFSMTTTETKLETPPRTINVKRAIPWVLGLPPAYYVLAILIAIAPLVSATLVNPNYWFVILKQSAPLGIAVLAQSLVMRVRSIDLSVSGVFAFAIYLASSGFLNSYPSYVTVLMPIVVGLAVGLINGVLVAYIRASAVISTLSVSAILIGVVQYMSAGRAPGSTPSWLRVLTSGNIHGLSYSVIVWIGVSVLVALAFRFLIVGCYFRAVGDNPRAAETTGIPLSRTIFVSHTLAGVLTGIAALVQVSALAVGTIKPGFDTFMNALAATILGGVTFGVDRGGVSGPFVAVVAFSFLFAMLTVFGIQEPGKLIVQGGIIALAAIIYGSRAGRV</sequence>
<dbReference type="GO" id="GO:0005886">
    <property type="term" value="C:plasma membrane"/>
    <property type="evidence" value="ECO:0007669"/>
    <property type="project" value="UniProtKB-SubCell"/>
</dbReference>
<reference evidence="8 10" key="2">
    <citation type="submission" date="2018-11" db="EMBL/GenBank/DDBJ databases">
        <title>Rhizobium chutanense sp. nov., isolated from root nodules of Phaseolus vulgaris in China.</title>
        <authorList>
            <person name="Huo Y."/>
        </authorList>
    </citation>
    <scope>NUCLEOTIDE SEQUENCE [LARGE SCALE GENOMIC DNA]</scope>
    <source>
        <strain evidence="8 10">C16</strain>
    </source>
</reference>
<comment type="caution">
    <text evidence="7">The sequence shown here is derived from an EMBL/GenBank/DDBJ whole genome shotgun (WGS) entry which is preliminary data.</text>
</comment>
<evidence type="ECO:0000256" key="4">
    <source>
        <dbReference type="ARBA" id="ARBA00022989"/>
    </source>
</evidence>
<evidence type="ECO:0000256" key="1">
    <source>
        <dbReference type="ARBA" id="ARBA00004651"/>
    </source>
</evidence>
<evidence type="ECO:0000313" key="9">
    <source>
        <dbReference type="Proteomes" id="UP000220768"/>
    </source>
</evidence>
<dbReference type="GO" id="GO:0022857">
    <property type="term" value="F:transmembrane transporter activity"/>
    <property type="evidence" value="ECO:0007669"/>
    <property type="project" value="InterPro"/>
</dbReference>
<dbReference type="InterPro" id="IPR001851">
    <property type="entry name" value="ABC_transp_permease"/>
</dbReference>
<keyword evidence="3 6" id="KW-0812">Transmembrane</keyword>
<feature type="transmembrane region" description="Helical" evidence="6">
    <location>
        <begin position="311"/>
        <end position="327"/>
    </location>
</feature>
<accession>A0A3S0SVX5</accession>
<dbReference type="RefSeq" id="WP_097614739.1">
    <property type="nucleotide sequence ID" value="NZ_ML133770.1"/>
</dbReference>
<proteinExistence type="predicted"/>
<feature type="transmembrane region" description="Helical" evidence="6">
    <location>
        <begin position="261"/>
        <end position="278"/>
    </location>
</feature>
<dbReference type="Proteomes" id="UP000220768">
    <property type="component" value="Unassembled WGS sequence"/>
</dbReference>
<feature type="transmembrane region" description="Helical" evidence="6">
    <location>
        <begin position="110"/>
        <end position="131"/>
    </location>
</feature>
<protein>
    <submittedName>
        <fullName evidence="7">ABC transporter permease</fullName>
    </submittedName>
</protein>
<evidence type="ECO:0000256" key="2">
    <source>
        <dbReference type="ARBA" id="ARBA00022475"/>
    </source>
</evidence>
<name>A0A2A6J6C9_9HYPH</name>
<dbReference type="Proteomes" id="UP000278081">
    <property type="component" value="Unassembled WGS sequence"/>
</dbReference>
<gene>
    <name evidence="7" type="ORF">CO666_24475</name>
    <name evidence="8" type="ORF">EFR84_23195</name>
</gene>
<feature type="transmembrane region" description="Helical" evidence="6">
    <location>
        <begin position="57"/>
        <end position="74"/>
    </location>
</feature>
<comment type="subcellular location">
    <subcellularLocation>
        <location evidence="1">Cell membrane</location>
        <topology evidence="1">Multi-pass membrane protein</topology>
    </subcellularLocation>
</comment>
<reference evidence="7 9" key="1">
    <citation type="submission" date="2017-09" db="EMBL/GenBank/DDBJ databases">
        <title>Comparative genomics of rhizobia isolated from Phaseolus vulgaris in China.</title>
        <authorList>
            <person name="Tong W."/>
        </authorList>
    </citation>
    <scope>NUCLEOTIDE SEQUENCE [LARGE SCALE GENOMIC DNA]</scope>
    <source>
        <strain evidence="7 9">C5</strain>
    </source>
</reference>
<evidence type="ECO:0000256" key="6">
    <source>
        <dbReference type="SAM" id="Phobius"/>
    </source>
</evidence>
<feature type="transmembrane region" description="Helical" evidence="6">
    <location>
        <begin position="285"/>
        <end position="305"/>
    </location>
</feature>
<organism evidence="7 9">
    <name type="scientific">Rhizobium chutanense</name>
    <dbReference type="NCBI Taxonomy" id="2035448"/>
    <lineage>
        <taxon>Bacteria</taxon>
        <taxon>Pseudomonadati</taxon>
        <taxon>Pseudomonadota</taxon>
        <taxon>Alphaproteobacteria</taxon>
        <taxon>Hyphomicrobiales</taxon>
        <taxon>Rhizobiaceae</taxon>
        <taxon>Rhizobium/Agrobacterium group</taxon>
        <taxon>Rhizobium</taxon>
    </lineage>
</organism>
<feature type="transmembrane region" description="Helical" evidence="6">
    <location>
        <begin position="138"/>
        <end position="157"/>
    </location>
</feature>
<evidence type="ECO:0000313" key="10">
    <source>
        <dbReference type="Proteomes" id="UP000278081"/>
    </source>
</evidence>
<feature type="transmembrane region" description="Helical" evidence="6">
    <location>
        <begin position="228"/>
        <end position="255"/>
    </location>
</feature>
<keyword evidence="9" id="KW-1185">Reference proteome</keyword>
<dbReference type="PANTHER" id="PTHR32196">
    <property type="entry name" value="ABC TRANSPORTER PERMEASE PROTEIN YPHD-RELATED-RELATED"/>
    <property type="match status" value="1"/>
</dbReference>